<protein>
    <submittedName>
        <fullName evidence="1">Uncharacterized protein</fullName>
    </submittedName>
</protein>
<proteinExistence type="predicted"/>
<reference evidence="1 2" key="1">
    <citation type="submission" date="2016-10" db="EMBL/GenBank/DDBJ databases">
        <authorList>
            <person name="de Groot N.N."/>
        </authorList>
    </citation>
    <scope>NUCLEOTIDE SEQUENCE [LARGE SCALE GENOMIC DNA]</scope>
    <source>
        <strain evidence="1 2">NLAE-zl-C500</strain>
    </source>
</reference>
<dbReference type="AlphaFoldDB" id="A0A1G6G520"/>
<accession>A0A1G6G520</accession>
<evidence type="ECO:0000313" key="1">
    <source>
        <dbReference type="EMBL" id="SDB76895.1"/>
    </source>
</evidence>
<dbReference type="Proteomes" id="UP000183670">
    <property type="component" value="Unassembled WGS sequence"/>
</dbReference>
<sequence length="66" mass="7281">MGQTKNYKCKQCGNEWTHYAGVGFQNKKIKGSKADNTTGDADKVVKCPKCDSIDFENVGGIVMMFD</sequence>
<evidence type="ECO:0000313" key="2">
    <source>
        <dbReference type="Proteomes" id="UP000183670"/>
    </source>
</evidence>
<dbReference type="RefSeq" id="WP_046151586.1">
    <property type="nucleotide sequence ID" value="NZ_FMYE01000014.1"/>
</dbReference>
<organism evidence="1 2">
    <name type="scientific">Bacteroides ovatus</name>
    <dbReference type="NCBI Taxonomy" id="28116"/>
    <lineage>
        <taxon>Bacteria</taxon>
        <taxon>Pseudomonadati</taxon>
        <taxon>Bacteroidota</taxon>
        <taxon>Bacteroidia</taxon>
        <taxon>Bacteroidales</taxon>
        <taxon>Bacteroidaceae</taxon>
        <taxon>Bacteroides</taxon>
    </lineage>
</organism>
<dbReference type="EMBL" id="FMYE01000014">
    <property type="protein sequence ID" value="SDB76895.1"/>
    <property type="molecule type" value="Genomic_DNA"/>
</dbReference>
<gene>
    <name evidence="1" type="ORF">SAMN05192581_101459</name>
</gene>
<name>A0A1G6G520_BACOV</name>